<geneLocation type="plasmid" evidence="1">
    <name>pMKPA34-1</name>
</geneLocation>
<accession>A0A385FW15</accession>
<organism evidence="1">
    <name type="scientific">Pseudomonas aeruginosa</name>
    <dbReference type="NCBI Taxonomy" id="287"/>
    <lineage>
        <taxon>Bacteria</taxon>
        <taxon>Pseudomonadati</taxon>
        <taxon>Pseudomonadota</taxon>
        <taxon>Gammaproteobacteria</taxon>
        <taxon>Pseudomonadales</taxon>
        <taxon>Pseudomonadaceae</taxon>
        <taxon>Pseudomonas</taxon>
    </lineage>
</organism>
<dbReference type="AlphaFoldDB" id="A0A385FW15"/>
<sequence length="72" mass="8407">MSVLVIPRLYLRYRIYLRERVNGALLPETTFECEAEDSLHAIEQARDKYPACWLNYASSCRVYSNGEEGEFV</sequence>
<reference evidence="1" key="1">
    <citation type="submission" date="2018-06" db="EMBL/GenBank/DDBJ databases">
        <title>Complete Sequence of plasmid pMKPA34-1 and pMKPA34-2 isolated from MDR P. aeruginosa.</title>
        <authorList>
            <person name="Subedi D."/>
            <person name="Kohli G.S."/>
            <person name="Vijay A.K."/>
            <person name="Rice S.A."/>
            <person name="Willcox M."/>
        </authorList>
    </citation>
    <scope>NUCLEOTIDE SEQUENCE</scope>
    <source>
        <strain evidence="1">PA34</strain>
        <plasmid evidence="1">pMKPA34-1</plasmid>
    </source>
</reference>
<evidence type="ECO:0000313" key="1">
    <source>
        <dbReference type="EMBL" id="AXV45865.1"/>
    </source>
</evidence>
<gene>
    <name evidence="1" type="ORF">pMKPA34_0019</name>
</gene>
<keyword evidence="1" id="KW-0614">Plasmid</keyword>
<dbReference type="EMBL" id="MH547560">
    <property type="protein sequence ID" value="AXV45865.1"/>
    <property type="molecule type" value="Genomic_DNA"/>
</dbReference>
<proteinExistence type="predicted"/>
<name>A0A385FW15_PSEAI</name>
<protein>
    <submittedName>
        <fullName evidence="1">Uncharacterized protein</fullName>
    </submittedName>
</protein>
<dbReference type="RefSeq" id="WP_181086946.1">
    <property type="nucleotide sequence ID" value="NZ_CP071948.1"/>
</dbReference>